<comment type="caution">
    <text evidence="1">The sequence shown here is derived from an EMBL/GenBank/DDBJ whole genome shotgun (WGS) entry which is preliminary data.</text>
</comment>
<reference evidence="1" key="1">
    <citation type="submission" date="2023-07" db="EMBL/GenBank/DDBJ databases">
        <authorList>
            <person name="Kim M.K."/>
        </authorList>
    </citation>
    <scope>NUCLEOTIDE SEQUENCE</scope>
    <source>
        <strain evidence="1">CA1-15</strain>
    </source>
</reference>
<accession>A0ABT9A1P8</accession>
<evidence type="ECO:0000313" key="1">
    <source>
        <dbReference type="EMBL" id="MDO7843744.1"/>
    </source>
</evidence>
<organism evidence="1 2">
    <name type="scientific">Sphingomonas immobilis</name>
    <dbReference type="NCBI Taxonomy" id="3063997"/>
    <lineage>
        <taxon>Bacteria</taxon>
        <taxon>Pseudomonadati</taxon>
        <taxon>Pseudomonadota</taxon>
        <taxon>Alphaproteobacteria</taxon>
        <taxon>Sphingomonadales</taxon>
        <taxon>Sphingomonadaceae</taxon>
        <taxon>Sphingomonas</taxon>
    </lineage>
</organism>
<dbReference type="Proteomes" id="UP001176468">
    <property type="component" value="Unassembled WGS sequence"/>
</dbReference>
<dbReference type="EMBL" id="JAUQSZ010000011">
    <property type="protein sequence ID" value="MDO7843744.1"/>
    <property type="molecule type" value="Genomic_DNA"/>
</dbReference>
<sequence length="64" mass="7138">MSAAEARVRRIAELRRQGVIAVLAARISDQIPNTVAMPVEDGIVITTRLALDDARLRWISELLR</sequence>
<dbReference type="RefSeq" id="WP_304562205.1">
    <property type="nucleotide sequence ID" value="NZ_JAUQSZ010000011.1"/>
</dbReference>
<name>A0ABT9A1P8_9SPHN</name>
<keyword evidence="2" id="KW-1185">Reference proteome</keyword>
<gene>
    <name evidence="1" type="ORF">Q5H94_15535</name>
</gene>
<proteinExistence type="predicted"/>
<evidence type="ECO:0000313" key="2">
    <source>
        <dbReference type="Proteomes" id="UP001176468"/>
    </source>
</evidence>
<protein>
    <submittedName>
        <fullName evidence="1">Uncharacterized protein</fullName>
    </submittedName>
</protein>